<gene>
    <name evidence="2" type="ORF">ABID29_000382</name>
</gene>
<evidence type="ECO:0008006" key="4">
    <source>
        <dbReference type="Google" id="ProtNLM"/>
    </source>
</evidence>
<keyword evidence="1" id="KW-0472">Membrane</keyword>
<sequence length="162" mass="19029">MIKIFGKVRYHWQPDLAWSISYWSLVLLPFFLYLILLYERARIPIAMLLILALALALVILGLQRYFVIEPDSYLKITSANPMESCRIPIASIARIEVTYSSITIFAEKYPTGRVFYMRKWPKKYFINALALVEQFKGEVVLTDHLIKMDYFEVYYSEGAKRP</sequence>
<dbReference type="Proteomes" id="UP001549122">
    <property type="component" value="Unassembled WGS sequence"/>
</dbReference>
<organism evidence="2 3">
    <name type="scientific">Streptococcus rupicaprae</name>
    <dbReference type="NCBI Taxonomy" id="759619"/>
    <lineage>
        <taxon>Bacteria</taxon>
        <taxon>Bacillati</taxon>
        <taxon>Bacillota</taxon>
        <taxon>Bacilli</taxon>
        <taxon>Lactobacillales</taxon>
        <taxon>Streptococcaceae</taxon>
        <taxon>Streptococcus</taxon>
    </lineage>
</organism>
<keyword evidence="1" id="KW-1133">Transmembrane helix</keyword>
<accession>A0ABV2FFD4</accession>
<keyword evidence="3" id="KW-1185">Reference proteome</keyword>
<evidence type="ECO:0000313" key="3">
    <source>
        <dbReference type="Proteomes" id="UP001549122"/>
    </source>
</evidence>
<name>A0ABV2FFD4_9STRE</name>
<keyword evidence="1" id="KW-0812">Transmembrane</keyword>
<proteinExistence type="predicted"/>
<comment type="caution">
    <text evidence="2">The sequence shown here is derived from an EMBL/GenBank/DDBJ whole genome shotgun (WGS) entry which is preliminary data.</text>
</comment>
<dbReference type="Pfam" id="PF17255">
    <property type="entry name" value="EbsA"/>
    <property type="match status" value="1"/>
</dbReference>
<reference evidence="2 3" key="1">
    <citation type="submission" date="2024-06" db="EMBL/GenBank/DDBJ databases">
        <title>Genomic Encyclopedia of Type Strains, Phase IV (KMG-IV): sequencing the most valuable type-strain genomes for metagenomic binning, comparative biology and taxonomic classification.</title>
        <authorList>
            <person name="Goeker M."/>
        </authorList>
    </citation>
    <scope>NUCLEOTIDE SEQUENCE [LARGE SCALE GENOMIC DNA]</scope>
    <source>
        <strain evidence="2 3">DSM 28303</strain>
    </source>
</reference>
<feature type="transmembrane region" description="Helical" evidence="1">
    <location>
        <begin position="20"/>
        <end position="38"/>
    </location>
</feature>
<dbReference type="InterPro" id="IPR020215">
    <property type="entry name" value="EbsA-like"/>
</dbReference>
<dbReference type="EMBL" id="JBEPLO010000003">
    <property type="protein sequence ID" value="MET3557273.1"/>
    <property type="molecule type" value="Genomic_DNA"/>
</dbReference>
<feature type="transmembrane region" description="Helical" evidence="1">
    <location>
        <begin position="45"/>
        <end position="66"/>
    </location>
</feature>
<protein>
    <recommendedName>
        <fullName evidence="4">Pore forming protein</fullName>
    </recommendedName>
</protein>
<evidence type="ECO:0000313" key="2">
    <source>
        <dbReference type="EMBL" id="MET3557273.1"/>
    </source>
</evidence>
<evidence type="ECO:0000256" key="1">
    <source>
        <dbReference type="SAM" id="Phobius"/>
    </source>
</evidence>
<dbReference type="RefSeq" id="WP_354364016.1">
    <property type="nucleotide sequence ID" value="NZ_JBEPLO010000003.1"/>
</dbReference>